<dbReference type="Proteomes" id="UP000198657">
    <property type="component" value="Unassembled WGS sequence"/>
</dbReference>
<dbReference type="InterPro" id="IPR013078">
    <property type="entry name" value="His_Pase_superF_clade-1"/>
</dbReference>
<dbReference type="InterPro" id="IPR029033">
    <property type="entry name" value="His_PPase_superfam"/>
</dbReference>
<feature type="chain" id="PRO_5011697703" evidence="1">
    <location>
        <begin position="23"/>
        <end position="161"/>
    </location>
</feature>
<evidence type="ECO:0000256" key="1">
    <source>
        <dbReference type="SAM" id="SignalP"/>
    </source>
</evidence>
<dbReference type="SUPFAM" id="SSF53254">
    <property type="entry name" value="Phosphoglycerate mutase-like"/>
    <property type="match status" value="1"/>
</dbReference>
<sequence length="161" mass="18452">MKKFLLLLALLFLNISFGQSNTAIYYFIRHAEKVDSSQNPDLSEKGLKRADLWSKIFSEISFDKIYSTDYKRTIQTANPTATAKKIQVKLYNPKTLNIESFKKETLGKKVLIVGHSNSIPKFVNEMINQNLFSDIEDETFGNLYMVTVVGKTISFQLLKLE</sequence>
<reference evidence="3" key="1">
    <citation type="submission" date="2016-10" db="EMBL/GenBank/DDBJ databases">
        <authorList>
            <person name="Varghese N."/>
            <person name="Submissions S."/>
        </authorList>
    </citation>
    <scope>NUCLEOTIDE SEQUENCE [LARGE SCALE GENOMIC DNA]</scope>
    <source>
        <strain evidence="3">CGMCC 1.8704</strain>
    </source>
</reference>
<dbReference type="OrthoDB" id="3296006at2"/>
<dbReference type="CDD" id="cd07067">
    <property type="entry name" value="HP_PGM_like"/>
    <property type="match status" value="1"/>
</dbReference>
<dbReference type="STRING" id="604089.SAMN04487942_2058"/>
<gene>
    <name evidence="2" type="ORF">SAMN04487942_2058</name>
</gene>
<name>A0A1H8MV34_9FLAO</name>
<dbReference type="EMBL" id="FODN01000004">
    <property type="protein sequence ID" value="SEO21255.1"/>
    <property type="molecule type" value="Genomic_DNA"/>
</dbReference>
<proteinExistence type="predicted"/>
<dbReference type="Pfam" id="PF00300">
    <property type="entry name" value="His_Phos_1"/>
    <property type="match status" value="1"/>
</dbReference>
<accession>A0A1H8MV34</accession>
<keyword evidence="3" id="KW-1185">Reference proteome</keyword>
<keyword evidence="1" id="KW-0732">Signal</keyword>
<feature type="signal peptide" evidence="1">
    <location>
        <begin position="1"/>
        <end position="22"/>
    </location>
</feature>
<protein>
    <submittedName>
        <fullName evidence="2">Histidine phosphatase superfamily (Branch 1)</fullName>
    </submittedName>
</protein>
<organism evidence="2 3">
    <name type="scientific">Flavobacterium sinopsychrotolerans</name>
    <dbReference type="NCBI Taxonomy" id="604089"/>
    <lineage>
        <taxon>Bacteria</taxon>
        <taxon>Pseudomonadati</taxon>
        <taxon>Bacteroidota</taxon>
        <taxon>Flavobacteriia</taxon>
        <taxon>Flavobacteriales</taxon>
        <taxon>Flavobacteriaceae</taxon>
        <taxon>Flavobacterium</taxon>
    </lineage>
</organism>
<evidence type="ECO:0000313" key="3">
    <source>
        <dbReference type="Proteomes" id="UP000198657"/>
    </source>
</evidence>
<dbReference type="RefSeq" id="WP_091170421.1">
    <property type="nucleotide sequence ID" value="NZ_CBCSFM010000002.1"/>
</dbReference>
<dbReference type="AlphaFoldDB" id="A0A1H8MV34"/>
<evidence type="ECO:0000313" key="2">
    <source>
        <dbReference type="EMBL" id="SEO21255.1"/>
    </source>
</evidence>
<dbReference type="Gene3D" id="3.40.50.1240">
    <property type="entry name" value="Phosphoglycerate mutase-like"/>
    <property type="match status" value="1"/>
</dbReference>